<dbReference type="PANTHER" id="PTHR43124">
    <property type="entry name" value="PURINE EFFLUX PUMP PBUE"/>
    <property type="match status" value="1"/>
</dbReference>
<keyword evidence="8" id="KW-1185">Reference proteome</keyword>
<evidence type="ECO:0000256" key="1">
    <source>
        <dbReference type="ARBA" id="ARBA00004651"/>
    </source>
</evidence>
<name>A0A0X1T249_PSEAA</name>
<evidence type="ECO:0000256" key="4">
    <source>
        <dbReference type="ARBA" id="ARBA00022989"/>
    </source>
</evidence>
<dbReference type="InterPro" id="IPR036259">
    <property type="entry name" value="MFS_trans_sf"/>
</dbReference>
<keyword evidence="2" id="KW-1003">Cell membrane</keyword>
<proteinExistence type="predicted"/>
<reference evidence="7 8" key="1">
    <citation type="submission" date="2016-01" db="EMBL/GenBank/DDBJ databases">
        <authorList>
            <person name="McClelland M."/>
            <person name="Jain A."/>
            <person name="Saraogi P."/>
            <person name="Mendelson R."/>
            <person name="Westerman R."/>
            <person name="SanMiguel P."/>
            <person name="Csonka L."/>
        </authorList>
    </citation>
    <scope>NUCLEOTIDE SEQUENCE [LARGE SCALE GENOMIC DNA]</scope>
    <source>
        <strain evidence="7 8">NCPPB 2472</strain>
    </source>
</reference>
<dbReference type="GO" id="GO:0022857">
    <property type="term" value="F:transmembrane transporter activity"/>
    <property type="evidence" value="ECO:0007669"/>
    <property type="project" value="InterPro"/>
</dbReference>
<evidence type="ECO:0000256" key="3">
    <source>
        <dbReference type="ARBA" id="ARBA00022692"/>
    </source>
</evidence>
<dbReference type="Pfam" id="PF07690">
    <property type="entry name" value="MFS_1"/>
    <property type="match status" value="1"/>
</dbReference>
<accession>A0A0X1T249</accession>
<dbReference type="PROSITE" id="PS50850">
    <property type="entry name" value="MFS"/>
    <property type="match status" value="1"/>
</dbReference>
<protein>
    <submittedName>
        <fullName evidence="7">MFS transporter</fullName>
    </submittedName>
</protein>
<dbReference type="SUPFAM" id="SSF103473">
    <property type="entry name" value="MFS general substrate transporter"/>
    <property type="match status" value="1"/>
</dbReference>
<comment type="subcellular location">
    <subcellularLocation>
        <location evidence="1">Cell membrane</location>
        <topology evidence="1">Multi-pass membrane protein</topology>
    </subcellularLocation>
</comment>
<dbReference type="Proteomes" id="UP000063229">
    <property type="component" value="Chromosome"/>
</dbReference>
<evidence type="ECO:0000259" key="6">
    <source>
        <dbReference type="PROSITE" id="PS50850"/>
    </source>
</evidence>
<keyword evidence="5" id="KW-0472">Membrane</keyword>
<dbReference type="PANTHER" id="PTHR43124:SF3">
    <property type="entry name" value="CHLORAMPHENICOL EFFLUX PUMP RV0191"/>
    <property type="match status" value="1"/>
</dbReference>
<dbReference type="InterPro" id="IPR011701">
    <property type="entry name" value="MFS"/>
</dbReference>
<keyword evidence="3" id="KW-0812">Transmembrane</keyword>
<dbReference type="OrthoDB" id="9814303at2"/>
<dbReference type="GO" id="GO:0005886">
    <property type="term" value="C:plasma membrane"/>
    <property type="evidence" value="ECO:0007669"/>
    <property type="project" value="UniProtKB-SubCell"/>
</dbReference>
<dbReference type="Gene3D" id="1.20.1720.10">
    <property type="entry name" value="Multidrug resistance protein D"/>
    <property type="match status" value="1"/>
</dbReference>
<evidence type="ECO:0000256" key="5">
    <source>
        <dbReference type="ARBA" id="ARBA00023136"/>
    </source>
</evidence>
<evidence type="ECO:0000313" key="8">
    <source>
        <dbReference type="Proteomes" id="UP000063229"/>
    </source>
</evidence>
<feature type="domain" description="Major facilitator superfamily (MFS) profile" evidence="6">
    <location>
        <begin position="6"/>
        <end position="381"/>
    </location>
</feature>
<dbReference type="AlphaFoldDB" id="A0A0X1T249"/>
<sequence length="381" mass="40206">MKFNGQLALAIALLMFPQIAQSIFSPALADIERVLEVGVASASRMFSVYFLAFAFGVVVWGLACDWIGRRPSLLAGLVVYLLAICLALSTTSFSVFLISQAFAAFGVAACSVVTQTVLRDSFRGTELAQVFSLVGMALAASPAIGLFTGASLVAGFGYHGVLYGLLGLALLLFGVSARQLSETRPTLVVTPPLFATSVDLFRDLGVWRSALLVAAFNIALFSYYSLAPFMFQRLGLGGELFGYSGVILALGSGCGAWLNKRLLHRGWAGERLVGLASRLMLGAGVAVWGLQDSGLFVLPMMAIVLGFGLAIPNILGGALAAYSDRQGTAGALFGLMYYLMIGAGLMGSAWSQDLGASLLFCGATAWVLTFRWRFPRGGASH</sequence>
<dbReference type="STRING" id="46677.AWM79_12830"/>
<dbReference type="EMBL" id="CP014135">
    <property type="protein sequence ID" value="AMB86132.1"/>
    <property type="molecule type" value="Genomic_DNA"/>
</dbReference>
<evidence type="ECO:0000256" key="2">
    <source>
        <dbReference type="ARBA" id="ARBA00022475"/>
    </source>
</evidence>
<dbReference type="InterPro" id="IPR020846">
    <property type="entry name" value="MFS_dom"/>
</dbReference>
<gene>
    <name evidence="7" type="ORF">AWM79_12830</name>
</gene>
<organism evidence="7 8">
    <name type="scientific">Pseudomonas agarici</name>
    <dbReference type="NCBI Taxonomy" id="46677"/>
    <lineage>
        <taxon>Bacteria</taxon>
        <taxon>Pseudomonadati</taxon>
        <taxon>Pseudomonadota</taxon>
        <taxon>Gammaproteobacteria</taxon>
        <taxon>Pseudomonadales</taxon>
        <taxon>Pseudomonadaceae</taxon>
        <taxon>Pseudomonas</taxon>
    </lineage>
</organism>
<dbReference type="RefSeq" id="WP_017132078.1">
    <property type="nucleotide sequence ID" value="NZ_CP014135.1"/>
</dbReference>
<keyword evidence="4" id="KW-1133">Transmembrane helix</keyword>
<dbReference type="KEGG" id="pagb:AWM79_12830"/>
<evidence type="ECO:0000313" key="7">
    <source>
        <dbReference type="EMBL" id="AMB86132.1"/>
    </source>
</evidence>
<dbReference type="InterPro" id="IPR050189">
    <property type="entry name" value="MFS_Efflux_Transporters"/>
</dbReference>